<dbReference type="InterPro" id="IPR011006">
    <property type="entry name" value="CheY-like_superfamily"/>
</dbReference>
<dbReference type="AlphaFoldDB" id="A0A254T9A7"/>
<protein>
    <recommendedName>
        <fullName evidence="3">Response regulatory domain-containing protein</fullName>
    </recommendedName>
</protein>
<dbReference type="PANTHER" id="PTHR44591:SF3">
    <property type="entry name" value="RESPONSE REGULATORY DOMAIN-CONTAINING PROTEIN"/>
    <property type="match status" value="1"/>
</dbReference>
<dbReference type="InterPro" id="IPR050595">
    <property type="entry name" value="Bact_response_regulator"/>
</dbReference>
<dbReference type="PANTHER" id="PTHR44591">
    <property type="entry name" value="STRESS RESPONSE REGULATOR PROTEIN 1"/>
    <property type="match status" value="1"/>
</dbReference>
<dbReference type="PROSITE" id="PS50110">
    <property type="entry name" value="RESPONSE_REGULATORY"/>
    <property type="match status" value="1"/>
</dbReference>
<organism evidence="4 5">
    <name type="scientific">Noviherbaspirillum denitrificans</name>
    <dbReference type="NCBI Taxonomy" id="1968433"/>
    <lineage>
        <taxon>Bacteria</taxon>
        <taxon>Pseudomonadati</taxon>
        <taxon>Pseudomonadota</taxon>
        <taxon>Betaproteobacteria</taxon>
        <taxon>Burkholderiales</taxon>
        <taxon>Oxalobacteraceae</taxon>
        <taxon>Noviherbaspirillum</taxon>
    </lineage>
</organism>
<dbReference type="GO" id="GO:0000160">
    <property type="term" value="P:phosphorelay signal transduction system"/>
    <property type="evidence" value="ECO:0007669"/>
    <property type="project" value="InterPro"/>
</dbReference>
<keyword evidence="5" id="KW-1185">Reference proteome</keyword>
<evidence type="ECO:0000313" key="4">
    <source>
        <dbReference type="EMBL" id="OWW18747.1"/>
    </source>
</evidence>
<gene>
    <name evidence="4" type="ORF">AYR66_04065</name>
</gene>
<accession>A0A254T9A7</accession>
<dbReference type="InterPro" id="IPR001789">
    <property type="entry name" value="Sig_transdc_resp-reg_receiver"/>
</dbReference>
<dbReference type="Pfam" id="PF00072">
    <property type="entry name" value="Response_reg"/>
    <property type="match status" value="1"/>
</dbReference>
<dbReference type="Proteomes" id="UP000197535">
    <property type="component" value="Unassembled WGS sequence"/>
</dbReference>
<evidence type="ECO:0000256" key="2">
    <source>
        <dbReference type="PROSITE-ProRule" id="PRU00169"/>
    </source>
</evidence>
<dbReference type="Gene3D" id="3.40.50.2300">
    <property type="match status" value="1"/>
</dbReference>
<proteinExistence type="predicted"/>
<keyword evidence="1 2" id="KW-0597">Phosphoprotein</keyword>
<name>A0A254T9A7_9BURK</name>
<dbReference type="OrthoDB" id="9800897at2"/>
<feature type="domain" description="Response regulatory" evidence="3">
    <location>
        <begin position="8"/>
        <end position="126"/>
    </location>
</feature>
<dbReference type="RefSeq" id="WP_088710147.1">
    <property type="nucleotide sequence ID" value="NZ_LSTO01000002.1"/>
</dbReference>
<reference evidence="4 5" key="1">
    <citation type="submission" date="2016-02" db="EMBL/GenBank/DDBJ databases">
        <authorList>
            <person name="Wen L."/>
            <person name="He K."/>
            <person name="Yang H."/>
        </authorList>
    </citation>
    <scope>NUCLEOTIDE SEQUENCE [LARGE SCALE GENOMIC DNA]</scope>
    <source>
        <strain evidence="4 5">TSA40</strain>
    </source>
</reference>
<sequence>MNAPALQHILYVEDDADIRTIARLALEAVGGYTLKVCASGQEALDAVSAGYRPDLILLDVMMPELDGPGTLSGLRKLAQTMETPAVFMTAKVQAAEIAFYKSLGAIGVLAKPFDPMQLAGQVRGLWEGRE</sequence>
<dbReference type="SUPFAM" id="SSF52172">
    <property type="entry name" value="CheY-like"/>
    <property type="match status" value="1"/>
</dbReference>
<dbReference type="EMBL" id="LSTO01000002">
    <property type="protein sequence ID" value="OWW18747.1"/>
    <property type="molecule type" value="Genomic_DNA"/>
</dbReference>
<evidence type="ECO:0000259" key="3">
    <source>
        <dbReference type="PROSITE" id="PS50110"/>
    </source>
</evidence>
<dbReference type="SMART" id="SM00448">
    <property type="entry name" value="REC"/>
    <property type="match status" value="1"/>
</dbReference>
<feature type="modified residue" description="4-aspartylphosphate" evidence="2">
    <location>
        <position position="59"/>
    </location>
</feature>
<evidence type="ECO:0000313" key="5">
    <source>
        <dbReference type="Proteomes" id="UP000197535"/>
    </source>
</evidence>
<evidence type="ECO:0000256" key="1">
    <source>
        <dbReference type="ARBA" id="ARBA00022553"/>
    </source>
</evidence>
<comment type="caution">
    <text evidence="4">The sequence shown here is derived from an EMBL/GenBank/DDBJ whole genome shotgun (WGS) entry which is preliminary data.</text>
</comment>